<evidence type="ECO:0000313" key="2">
    <source>
        <dbReference type="Proteomes" id="UP000287188"/>
    </source>
</evidence>
<evidence type="ECO:0000313" key="1">
    <source>
        <dbReference type="EMBL" id="GCE23979.1"/>
    </source>
</evidence>
<dbReference type="Proteomes" id="UP000287188">
    <property type="component" value="Unassembled WGS sequence"/>
</dbReference>
<reference evidence="2" key="1">
    <citation type="submission" date="2018-12" db="EMBL/GenBank/DDBJ databases">
        <title>Tengunoibacter tsumagoiensis gen. nov., sp. nov., Dictyobacter kobayashii sp. nov., D. alpinus sp. nov., and D. joshuensis sp. nov. and description of Dictyobacteraceae fam. nov. within the order Ktedonobacterales isolated from Tengu-no-mugimeshi.</title>
        <authorList>
            <person name="Wang C.M."/>
            <person name="Zheng Y."/>
            <person name="Sakai Y."/>
            <person name="Toyoda A."/>
            <person name="Minakuchi Y."/>
            <person name="Abe K."/>
            <person name="Yokota A."/>
            <person name="Yabe S."/>
        </authorList>
    </citation>
    <scope>NUCLEOTIDE SEQUENCE [LARGE SCALE GENOMIC DNA]</scope>
    <source>
        <strain evidence="2">Uno11</strain>
    </source>
</reference>
<evidence type="ECO:0008006" key="3">
    <source>
        <dbReference type="Google" id="ProtNLM"/>
    </source>
</evidence>
<name>A0A402AY15_9CHLR</name>
<keyword evidence="2" id="KW-1185">Reference proteome</keyword>
<dbReference type="EMBL" id="BIFS01000002">
    <property type="protein sequence ID" value="GCE23979.1"/>
    <property type="molecule type" value="Genomic_DNA"/>
</dbReference>
<comment type="caution">
    <text evidence="1">The sequence shown here is derived from an EMBL/GenBank/DDBJ whole genome shotgun (WGS) entry which is preliminary data.</text>
</comment>
<organism evidence="1 2">
    <name type="scientific">Dictyobacter kobayashii</name>
    <dbReference type="NCBI Taxonomy" id="2014872"/>
    <lineage>
        <taxon>Bacteria</taxon>
        <taxon>Bacillati</taxon>
        <taxon>Chloroflexota</taxon>
        <taxon>Ktedonobacteria</taxon>
        <taxon>Ktedonobacterales</taxon>
        <taxon>Dictyobacteraceae</taxon>
        <taxon>Dictyobacter</taxon>
    </lineage>
</organism>
<accession>A0A402AY15</accession>
<proteinExistence type="predicted"/>
<gene>
    <name evidence="1" type="ORF">KDK_77790</name>
</gene>
<sequence length="79" mass="9182">MMDRLFGYLQEAGRDRQTLGIEARVSVSEGDLDQQVRETEKWRSYGATHISLNTMGAHFKSLDEHLQALRRYKEAVKQQ</sequence>
<protein>
    <recommendedName>
        <fullName evidence="3">Radical SAM core domain-containing protein</fullName>
    </recommendedName>
</protein>
<dbReference type="AlphaFoldDB" id="A0A402AY15"/>